<name>A0A286FDL7_9BACT</name>
<feature type="chain" id="PRO_5012832084" evidence="1">
    <location>
        <begin position="25"/>
        <end position="490"/>
    </location>
</feature>
<reference evidence="3" key="1">
    <citation type="submission" date="2017-09" db="EMBL/GenBank/DDBJ databases">
        <authorList>
            <person name="Varghese N."/>
            <person name="Submissions S."/>
        </authorList>
    </citation>
    <scope>NUCLEOTIDE SEQUENCE [LARGE SCALE GENOMIC DNA]</scope>
    <source>
        <strain evidence="3">DSM 29961</strain>
    </source>
</reference>
<dbReference type="RefSeq" id="WP_097125352.1">
    <property type="nucleotide sequence ID" value="NZ_OCNH01000001.1"/>
</dbReference>
<proteinExistence type="predicted"/>
<dbReference type="OrthoDB" id="596512at2"/>
<feature type="signal peptide" evidence="1">
    <location>
        <begin position="1"/>
        <end position="24"/>
    </location>
</feature>
<evidence type="ECO:0000256" key="1">
    <source>
        <dbReference type="SAM" id="SignalP"/>
    </source>
</evidence>
<keyword evidence="1" id="KW-0732">Signal</keyword>
<evidence type="ECO:0000313" key="3">
    <source>
        <dbReference type="Proteomes" id="UP000219452"/>
    </source>
</evidence>
<dbReference type="InterPro" id="IPR026950">
    <property type="entry name" value="Caps_assemb_Wzi"/>
</dbReference>
<gene>
    <name evidence="2" type="ORF">SAMN06269250_1742</name>
</gene>
<dbReference type="InterPro" id="IPR038636">
    <property type="entry name" value="Wzi_sf"/>
</dbReference>
<organism evidence="2 3">
    <name type="scientific">Spirosoma fluviale</name>
    <dbReference type="NCBI Taxonomy" id="1597977"/>
    <lineage>
        <taxon>Bacteria</taxon>
        <taxon>Pseudomonadati</taxon>
        <taxon>Bacteroidota</taxon>
        <taxon>Cytophagia</taxon>
        <taxon>Cytophagales</taxon>
        <taxon>Cytophagaceae</taxon>
        <taxon>Spirosoma</taxon>
    </lineage>
</organism>
<dbReference type="Gene3D" id="2.40.160.130">
    <property type="entry name" value="Capsule assembly protein Wzi"/>
    <property type="match status" value="1"/>
</dbReference>
<sequence>MKVIVRSTLWGLLSVGFCCPVARAQAVVKGVAYTVEAGTFLATDASNPFWVRSNQYGEIPLGAQGFTIRGQAKKEYSTLARKKFSYGYGLRAVMNVGTTNQFLVSEAYAKVRYGAFELYAGRRRETQGLVDSVLSAGSYIWSGNALPMPKLQISIPAYTPILKNGLLAIKGNFAHGWFGTGDSVKNYFLHQKSLYVRIGKPNWRFKIHGGFNHQVQWGGAVLYPRYEGSQRITNFGSDLQTYGYVVLGRSLYADDSLVVQNGQASAEGGNRVGNHLGTVDLGLEYEDDQNKWFLYRQSIYEAGALFRLNNIADGLTGLSFSRKQASQGVLRVVLEYLHTSSQGGPYLSNRSTIEQLRGAEDYFNNGRYIDGWVYRGQTIGTPFIMPLRYTTGLSQNLDKNTNLIVNNRVNAVTLSVMSRIRLVDLLTRISVSENFGKYSTPLPSGVGQTSVQQQVSVPFKKYTFITTLAYDNAGVLKQNLGLSFLVRQTF</sequence>
<dbReference type="EMBL" id="OCNH01000001">
    <property type="protein sequence ID" value="SOD81300.1"/>
    <property type="molecule type" value="Genomic_DNA"/>
</dbReference>
<dbReference type="AlphaFoldDB" id="A0A286FDL7"/>
<dbReference type="Pfam" id="PF14052">
    <property type="entry name" value="Caps_assemb_Wzi"/>
    <property type="match status" value="1"/>
</dbReference>
<evidence type="ECO:0000313" key="2">
    <source>
        <dbReference type="EMBL" id="SOD81300.1"/>
    </source>
</evidence>
<protein>
    <submittedName>
        <fullName evidence="2">Capsule assembly protein Wzi</fullName>
    </submittedName>
</protein>
<dbReference type="Proteomes" id="UP000219452">
    <property type="component" value="Unassembled WGS sequence"/>
</dbReference>
<accession>A0A286FDL7</accession>
<keyword evidence="3" id="KW-1185">Reference proteome</keyword>